<dbReference type="OrthoDB" id="190810at2"/>
<dbReference type="SMART" id="SM01043">
    <property type="entry name" value="BTAD"/>
    <property type="match status" value="1"/>
</dbReference>
<dbReference type="PANTHER" id="PTHR35807">
    <property type="entry name" value="TRANSCRIPTIONAL REGULATOR REDD-RELATED"/>
    <property type="match status" value="1"/>
</dbReference>
<dbReference type="Proteomes" id="UP000024836">
    <property type="component" value="Unassembled WGS sequence"/>
</dbReference>
<dbReference type="Gene3D" id="1.10.10.10">
    <property type="entry name" value="Winged helix-like DNA-binding domain superfamily/Winged helix DNA-binding domain"/>
    <property type="match status" value="1"/>
</dbReference>
<dbReference type="Gene3D" id="1.25.40.10">
    <property type="entry name" value="Tetratricopeptide repeat domain"/>
    <property type="match status" value="1"/>
</dbReference>
<feature type="domain" description="Bacterial transcriptional activator" evidence="1">
    <location>
        <begin position="89"/>
        <end position="235"/>
    </location>
</feature>
<evidence type="ECO:0000313" key="2">
    <source>
        <dbReference type="EMBL" id="KCV83667.1"/>
    </source>
</evidence>
<protein>
    <recommendedName>
        <fullName evidence="1">Bacterial transcriptional activator domain-containing protein</fullName>
    </recommendedName>
</protein>
<comment type="caution">
    <text evidence="2">The sequence shown here is derived from an EMBL/GenBank/DDBJ whole genome shotgun (WGS) entry which is preliminary data.</text>
</comment>
<reference evidence="2 3" key="1">
    <citation type="submission" date="2013-04" db="EMBL/GenBank/DDBJ databases">
        <title>Shimia sp. 22II-S11-Z10 Genome Sequencing.</title>
        <authorList>
            <person name="Lai Q."/>
            <person name="Li G."/>
            <person name="Shao Z."/>
        </authorList>
    </citation>
    <scope>NUCLEOTIDE SEQUENCE [LARGE SCALE GENOMIC DNA]</scope>
    <source>
        <strain evidence="3">22II-S11-Z10</strain>
    </source>
</reference>
<evidence type="ECO:0000259" key="1">
    <source>
        <dbReference type="SMART" id="SM01043"/>
    </source>
</evidence>
<dbReference type="AlphaFoldDB" id="A0A058ZR77"/>
<proteinExistence type="predicted"/>
<accession>A0A058ZR77</accession>
<dbReference type="InterPro" id="IPR051677">
    <property type="entry name" value="AfsR-DnrI-RedD_regulator"/>
</dbReference>
<dbReference type="GO" id="GO:0006355">
    <property type="term" value="P:regulation of DNA-templated transcription"/>
    <property type="evidence" value="ECO:0007669"/>
    <property type="project" value="InterPro"/>
</dbReference>
<keyword evidence="3" id="KW-1185">Reference proteome</keyword>
<dbReference type="InterPro" id="IPR005158">
    <property type="entry name" value="BTAD"/>
</dbReference>
<dbReference type="SUPFAM" id="SSF46894">
    <property type="entry name" value="C-terminal effector domain of the bipartite response regulators"/>
    <property type="match status" value="1"/>
</dbReference>
<dbReference type="InterPro" id="IPR011990">
    <property type="entry name" value="TPR-like_helical_dom_sf"/>
</dbReference>
<dbReference type="GO" id="GO:0003677">
    <property type="term" value="F:DNA binding"/>
    <property type="evidence" value="ECO:0007669"/>
    <property type="project" value="InterPro"/>
</dbReference>
<gene>
    <name evidence="2" type="ORF">ATO10_02865</name>
</gene>
<sequence>MRLGAAHIPLTLTGATRDLLAVLLTRSGNTLRREVLIDMIWPNATPARGRSALNTALWRINKLLERAPGLSLRSFDDVVVMDLADDTHVDICDLRRKSFTARRQLNDAGRVELSLRRALGDLLARCDGIFLEGFESQWALEARAEAETARLTGLNVLMNEAELRGNLDDAIAWGRAILQVDPLREKTYHTLMELQARNGERHHAILTYEQLRNILREELQMDPDPQTLALRDRILSGKLTRVALERAPAGTHPDQIATPLPQL</sequence>
<dbReference type="InterPro" id="IPR036388">
    <property type="entry name" value="WH-like_DNA-bd_sf"/>
</dbReference>
<dbReference type="eggNOG" id="COG3629">
    <property type="taxonomic scope" value="Bacteria"/>
</dbReference>
<name>A0A058ZR77_9RHOB</name>
<organism evidence="2 3">
    <name type="scientific">Actibacterium atlanticum</name>
    <dbReference type="NCBI Taxonomy" id="1461693"/>
    <lineage>
        <taxon>Bacteria</taxon>
        <taxon>Pseudomonadati</taxon>
        <taxon>Pseudomonadota</taxon>
        <taxon>Alphaproteobacteria</taxon>
        <taxon>Rhodobacterales</taxon>
        <taxon>Roseobacteraceae</taxon>
        <taxon>Actibacterium</taxon>
    </lineage>
</organism>
<dbReference type="InterPro" id="IPR016032">
    <property type="entry name" value="Sig_transdc_resp-reg_C-effctor"/>
</dbReference>
<dbReference type="EMBL" id="AQQY01000001">
    <property type="protein sequence ID" value="KCV83667.1"/>
    <property type="molecule type" value="Genomic_DNA"/>
</dbReference>
<dbReference type="Pfam" id="PF03704">
    <property type="entry name" value="BTAD"/>
    <property type="match status" value="1"/>
</dbReference>
<dbReference type="SUPFAM" id="SSF48452">
    <property type="entry name" value="TPR-like"/>
    <property type="match status" value="1"/>
</dbReference>
<evidence type="ECO:0000313" key="3">
    <source>
        <dbReference type="Proteomes" id="UP000024836"/>
    </source>
</evidence>
<dbReference type="STRING" id="1461693.ATO10_02865"/>
<dbReference type="RefSeq" id="WP_162174075.1">
    <property type="nucleotide sequence ID" value="NZ_AQQY01000001.1"/>
</dbReference>